<sequence length="405" mass="43244">MADITRRLGRRHLRGTPTAHIRHHRGGKLVHDGPGLSFWYRALTAALSEIPVDDRELAMTFHARTADFQDVTVQATVTYRIGDPALAAARLDFSIDPDTGVWRGTPLEQLGTLLTETAQQHALDVLARTPLSAALVDGVAAVRERVAAGLGTEPRLPATGIEVVAVRVMAVRPEPEVERALRTPAREQIQQDADRATYERRAVAVERERAIAENELASKIELARREEQLVEQRGTNARREAEEQAAADAVRADAEAARSVKLAEAEAARSVKLAEAEAARSVKLAEAEAARSVRLAEAEAARTAALTEAEAARTLKLAEADAARAVRAARAEAEGAREVGEARAAAQAAWLRVHAEAGVEGAATLRALTATRLAENLPRIDSVTVSPDVLTGLLAKLGGDPEAGA</sequence>
<dbReference type="EMBL" id="JAERRK010000009">
    <property type="protein sequence ID" value="MBL1084144.1"/>
    <property type="molecule type" value="Genomic_DNA"/>
</dbReference>
<organism evidence="2 3">
    <name type="scientific">Streptomyces actinomycinicus</name>
    <dbReference type="NCBI Taxonomy" id="1695166"/>
    <lineage>
        <taxon>Bacteria</taxon>
        <taxon>Bacillati</taxon>
        <taxon>Actinomycetota</taxon>
        <taxon>Actinomycetes</taxon>
        <taxon>Kitasatosporales</taxon>
        <taxon>Streptomycetaceae</taxon>
        <taxon>Streptomyces</taxon>
    </lineage>
</organism>
<proteinExistence type="predicted"/>
<dbReference type="Proteomes" id="UP000661858">
    <property type="component" value="Unassembled WGS sequence"/>
</dbReference>
<name>A0A937JLY6_9ACTN</name>
<dbReference type="SUPFAM" id="SSF117892">
    <property type="entry name" value="Band 7/SPFH domain"/>
    <property type="match status" value="1"/>
</dbReference>
<gene>
    <name evidence="2" type="ORF">JK359_19595</name>
</gene>
<reference evidence="2" key="1">
    <citation type="submission" date="2021-01" db="EMBL/GenBank/DDBJ databases">
        <title>WGS of actinomycetes isolated from Thailand.</title>
        <authorList>
            <person name="Thawai C."/>
        </authorList>
    </citation>
    <scope>NUCLEOTIDE SEQUENCE</scope>
    <source>
        <strain evidence="2">RCU-197</strain>
    </source>
</reference>
<dbReference type="InterPro" id="IPR001107">
    <property type="entry name" value="Band_7"/>
</dbReference>
<keyword evidence="3" id="KW-1185">Reference proteome</keyword>
<evidence type="ECO:0000313" key="2">
    <source>
        <dbReference type="EMBL" id="MBL1084144.1"/>
    </source>
</evidence>
<comment type="caution">
    <text evidence="2">The sequence shown here is derived from an EMBL/GenBank/DDBJ whole genome shotgun (WGS) entry which is preliminary data.</text>
</comment>
<dbReference type="AlphaFoldDB" id="A0A937JLY6"/>
<dbReference type="InterPro" id="IPR036013">
    <property type="entry name" value="Band_7/SPFH_dom_sf"/>
</dbReference>
<dbReference type="Gene3D" id="3.30.479.30">
    <property type="entry name" value="Band 7 domain"/>
    <property type="match status" value="1"/>
</dbReference>
<accession>A0A937JLY6</accession>
<dbReference type="Pfam" id="PF01145">
    <property type="entry name" value="Band_7"/>
    <property type="match status" value="1"/>
</dbReference>
<evidence type="ECO:0000259" key="1">
    <source>
        <dbReference type="Pfam" id="PF01145"/>
    </source>
</evidence>
<feature type="domain" description="Band 7" evidence="1">
    <location>
        <begin position="27"/>
        <end position="198"/>
    </location>
</feature>
<dbReference type="RefSeq" id="WP_201837295.1">
    <property type="nucleotide sequence ID" value="NZ_JAERRK010000009.1"/>
</dbReference>
<protein>
    <submittedName>
        <fullName evidence="2">SPFH domain-containing protein</fullName>
    </submittedName>
</protein>
<evidence type="ECO:0000313" key="3">
    <source>
        <dbReference type="Proteomes" id="UP000661858"/>
    </source>
</evidence>